<evidence type="ECO:0000256" key="2">
    <source>
        <dbReference type="SAM" id="SignalP"/>
    </source>
</evidence>
<proteinExistence type="predicted"/>
<evidence type="ECO:0000313" key="3">
    <source>
        <dbReference type="EMBL" id="WIF96370.1"/>
    </source>
</evidence>
<keyword evidence="2" id="KW-0732">Signal</keyword>
<dbReference type="Pfam" id="PF09577">
    <property type="entry name" value="Spore_YpjB"/>
    <property type="match status" value="1"/>
</dbReference>
<sequence length="257" mass="29525">MKQIQKKIVWGLLICLGFSLSYFGSANASSYSEELKETTYRFLQYVEEGRYEAAEATLTKLRREYNVDDTEHISVFQTALNEAQSALTDPNTAATEKYHRSLTVVLLYEAMWNKVDPLWLAWKDHLLEEMKDGSGNSVSWTKSHLEDVYLLYERILPAAKVAGTDESVRILESHMKELLTMQSITEEELLGDQLSVFAQEVNEIGVKRKKSLTEEPGFIWLMGSVGSLISFTLMYVGWRKYKGEKTDYTVKEKERDS</sequence>
<keyword evidence="1" id="KW-0472">Membrane</keyword>
<protein>
    <submittedName>
        <fullName evidence="3">Sporulation protein YpjB</fullName>
    </submittedName>
</protein>
<organism evidence="3 4">
    <name type="scientific">Pontibacillus chungwhensis</name>
    <dbReference type="NCBI Taxonomy" id="265426"/>
    <lineage>
        <taxon>Bacteria</taxon>
        <taxon>Bacillati</taxon>
        <taxon>Bacillota</taxon>
        <taxon>Bacilli</taxon>
        <taxon>Bacillales</taxon>
        <taxon>Bacillaceae</taxon>
        <taxon>Pontibacillus</taxon>
    </lineage>
</organism>
<name>A0ABY8UVB7_9BACI</name>
<dbReference type="RefSeq" id="WP_231416628.1">
    <property type="nucleotide sequence ID" value="NZ_CP126446.1"/>
</dbReference>
<accession>A0ABY8UVB7</accession>
<reference evidence="3 4" key="1">
    <citation type="submission" date="2023-05" db="EMBL/GenBank/DDBJ databases">
        <title>Comparative genomics reveals the evidence of polycyclic aromatic hydrocarbons degradation in moderately halophilic genus Pontibacillus.</title>
        <authorList>
            <person name="Yang H."/>
            <person name="Qian Z."/>
        </authorList>
    </citation>
    <scope>NUCLEOTIDE SEQUENCE [LARGE SCALE GENOMIC DNA]</scope>
    <source>
        <strain evidence="4">HN14</strain>
    </source>
</reference>
<feature type="transmembrane region" description="Helical" evidence="1">
    <location>
        <begin position="217"/>
        <end position="238"/>
    </location>
</feature>
<gene>
    <name evidence="3" type="ORF">QNI29_11460</name>
</gene>
<evidence type="ECO:0000256" key="1">
    <source>
        <dbReference type="SAM" id="Phobius"/>
    </source>
</evidence>
<dbReference type="EMBL" id="CP126446">
    <property type="protein sequence ID" value="WIF96370.1"/>
    <property type="molecule type" value="Genomic_DNA"/>
</dbReference>
<evidence type="ECO:0000313" key="4">
    <source>
        <dbReference type="Proteomes" id="UP001236652"/>
    </source>
</evidence>
<keyword evidence="1" id="KW-0812">Transmembrane</keyword>
<feature type="signal peptide" evidence="2">
    <location>
        <begin position="1"/>
        <end position="28"/>
    </location>
</feature>
<dbReference type="Proteomes" id="UP001236652">
    <property type="component" value="Chromosome"/>
</dbReference>
<dbReference type="InterPro" id="IPR014231">
    <property type="entry name" value="Spore_YpjB"/>
</dbReference>
<keyword evidence="4" id="KW-1185">Reference proteome</keyword>
<keyword evidence="1" id="KW-1133">Transmembrane helix</keyword>
<feature type="chain" id="PRO_5045308164" evidence="2">
    <location>
        <begin position="29"/>
        <end position="257"/>
    </location>
</feature>